<gene>
    <name evidence="3" type="ORF">PCOR1329_LOCUS60354</name>
</gene>
<evidence type="ECO:0000313" key="3">
    <source>
        <dbReference type="EMBL" id="CAK0875779.1"/>
    </source>
</evidence>
<accession>A0ABN9VTA3</accession>
<keyword evidence="2" id="KW-0732">Signal</keyword>
<reference evidence="3" key="1">
    <citation type="submission" date="2023-10" db="EMBL/GenBank/DDBJ databases">
        <authorList>
            <person name="Chen Y."/>
            <person name="Shah S."/>
            <person name="Dougan E. K."/>
            <person name="Thang M."/>
            <person name="Chan C."/>
        </authorList>
    </citation>
    <scope>NUCLEOTIDE SEQUENCE [LARGE SCALE GENOMIC DNA]</scope>
</reference>
<sequence length="782" mass="85499">MLARAPAAVLTLLLGAGGLKLHDPGPEPGGAALGQASGELAATEEAAWPGLFGSPRRARRQADASEGLVKGAAPEQTGRIAVLVSGSVKGLLLTPLLANVVRANAVKGLEVDLYFGLREALPGATKREEISDPKIASLLSTVLGYSFNKVMESICHLARSQLAAGCHWDLQSDDGVSLPKDAAHQDIMRQASPLSTAEGKAAVARWRSLSRLWNISRANEGEDEYSAVVVARDDIYWLAPRLLDVEDFEFDSLKVSAVPCLDATGVNDKATIMGRDAADVLLRTYEAWRAGDPALAGTRSAEEVWFRRATGAGVEFKPEPMYAAMATYTQTGLPCFQEQSFQTQQGISQFAECLGESLDTSTPLASLFQTFSCDTMNPAFYDLLWPQQVRRLHQAIYDLANKEERSPVIITVIDADEVDSALLMLSSLQVAGEEASSLVIGTSSGICKALSEGFGAAGNRCLVLQPAQDVQSRIFKHAILTTAALAGLSDRLVYASPRVEFKKQLTSQLAVPSRRIHFASSQAGDDSAACREELGSPDQIDIGVMYLSDAPEAADVLLRAWARMEEDNVSQQEAIVGALETHSSVEFGLLSCGLHSSQAKRAAVETNRVLSAQQPPGAVEKEMKKAPDTAWIDRLRGEDSKQRVAHQAEASDFQKQADWQKKQADWKDTWAQRIRDLEAENNYNETEVKEMRRKQRAERRASRKTHHTKRVRYLPPEEAARVKAKDEAWDAAKEKQRQDDEEKAATRRDEFRRQVEKAQAIIESRKAAAKAENAEETDMTAE</sequence>
<feature type="signal peptide" evidence="2">
    <location>
        <begin position="1"/>
        <end position="18"/>
    </location>
</feature>
<feature type="region of interest" description="Disordered" evidence="1">
    <location>
        <begin position="686"/>
        <end position="753"/>
    </location>
</feature>
<feature type="compositionally biased region" description="Basic and acidic residues" evidence="1">
    <location>
        <begin position="718"/>
        <end position="753"/>
    </location>
</feature>
<proteinExistence type="predicted"/>
<keyword evidence="4" id="KW-1185">Reference proteome</keyword>
<dbReference type="EMBL" id="CAUYUJ010017554">
    <property type="protein sequence ID" value="CAK0875779.1"/>
    <property type="molecule type" value="Genomic_DNA"/>
</dbReference>
<evidence type="ECO:0000313" key="4">
    <source>
        <dbReference type="Proteomes" id="UP001189429"/>
    </source>
</evidence>
<name>A0ABN9VTA3_9DINO</name>
<feature type="chain" id="PRO_5045433642" evidence="2">
    <location>
        <begin position="19"/>
        <end position="782"/>
    </location>
</feature>
<protein>
    <submittedName>
        <fullName evidence="3">Uncharacterized protein</fullName>
    </submittedName>
</protein>
<organism evidence="3 4">
    <name type="scientific">Prorocentrum cordatum</name>
    <dbReference type="NCBI Taxonomy" id="2364126"/>
    <lineage>
        <taxon>Eukaryota</taxon>
        <taxon>Sar</taxon>
        <taxon>Alveolata</taxon>
        <taxon>Dinophyceae</taxon>
        <taxon>Prorocentrales</taxon>
        <taxon>Prorocentraceae</taxon>
        <taxon>Prorocentrum</taxon>
    </lineage>
</organism>
<comment type="caution">
    <text evidence="3">The sequence shown here is derived from an EMBL/GenBank/DDBJ whole genome shotgun (WGS) entry which is preliminary data.</text>
</comment>
<evidence type="ECO:0000256" key="1">
    <source>
        <dbReference type="SAM" id="MobiDB-lite"/>
    </source>
</evidence>
<evidence type="ECO:0000256" key="2">
    <source>
        <dbReference type="SAM" id="SignalP"/>
    </source>
</evidence>
<dbReference type="Proteomes" id="UP001189429">
    <property type="component" value="Unassembled WGS sequence"/>
</dbReference>
<feature type="compositionally biased region" description="Basic residues" evidence="1">
    <location>
        <begin position="691"/>
        <end position="712"/>
    </location>
</feature>